<accession>A0A161LFM8</accession>
<dbReference type="NCBIfam" id="TIGR00065">
    <property type="entry name" value="ftsZ"/>
    <property type="match status" value="1"/>
</dbReference>
<comment type="subunit">
    <text evidence="8">Homodimer. Polymerizes to form a dynamic ring structure in a strictly GTP-dependent manner. Interacts directly with several other division proteins.</text>
</comment>
<comment type="function">
    <text evidence="8 10">Essential cell division protein that forms a contractile ring structure (Z ring) at the future cell division site. The regulation of the ring assembly controls the timing and the location of cell division. One of the functions of the FtsZ ring is to recruit other cell division proteins to the septum to produce a new cell wall between the dividing cells. Binds GTP and shows GTPase activity.</text>
</comment>
<reference evidence="15" key="2">
    <citation type="journal article" date="2017" name="Genome Announc.">
        <title>Draft genome sequence of Paludibacter jiangxiensis NM7(T), a propionate-producing fermentative bacterium.</title>
        <authorList>
            <person name="Qiu Y.-L."/>
            <person name="Tourlousse D.M."/>
            <person name="Matsuura N."/>
            <person name="Ohashi A."/>
            <person name="Sekiguchi Y."/>
        </authorList>
    </citation>
    <scope>NUCLEOTIDE SEQUENCE [LARGE SCALE GENOMIC DNA]</scope>
    <source>
        <strain evidence="15">NM7</strain>
    </source>
</reference>
<keyword evidence="6 8" id="KW-0717">Septation</keyword>
<keyword evidence="4 8" id="KW-0547">Nucleotide-binding</keyword>
<evidence type="ECO:0000256" key="1">
    <source>
        <dbReference type="ARBA" id="ARBA00009690"/>
    </source>
</evidence>
<keyword evidence="7 8" id="KW-0131">Cell cycle</keyword>
<dbReference type="PANTHER" id="PTHR30314">
    <property type="entry name" value="CELL DIVISION PROTEIN FTSZ-RELATED"/>
    <property type="match status" value="1"/>
</dbReference>
<dbReference type="Pfam" id="PF00091">
    <property type="entry name" value="Tubulin"/>
    <property type="match status" value="1"/>
</dbReference>
<name>A0A161LFM8_9BACT</name>
<dbReference type="InterPro" id="IPR020805">
    <property type="entry name" value="Cell_div_FtsZ_CS"/>
</dbReference>
<dbReference type="Pfam" id="PF12327">
    <property type="entry name" value="FtsZ_C"/>
    <property type="match status" value="1"/>
</dbReference>
<dbReference type="Proteomes" id="UP000076586">
    <property type="component" value="Unassembled WGS sequence"/>
</dbReference>
<dbReference type="SMART" id="SM00864">
    <property type="entry name" value="Tubulin"/>
    <property type="match status" value="1"/>
</dbReference>
<dbReference type="SMART" id="SM00865">
    <property type="entry name" value="Tubulin_C"/>
    <property type="match status" value="1"/>
</dbReference>
<evidence type="ECO:0000259" key="12">
    <source>
        <dbReference type="SMART" id="SM00864"/>
    </source>
</evidence>
<keyword evidence="3 8" id="KW-0132">Cell division</keyword>
<feature type="binding site" evidence="8">
    <location>
        <position position="146"/>
    </location>
    <ligand>
        <name>GTP</name>
        <dbReference type="ChEBI" id="CHEBI:37565"/>
    </ligand>
</feature>
<evidence type="ECO:0000256" key="4">
    <source>
        <dbReference type="ARBA" id="ARBA00022741"/>
    </source>
</evidence>
<dbReference type="PRINTS" id="PR00423">
    <property type="entry name" value="CELLDVISFTSZ"/>
</dbReference>
<evidence type="ECO:0000256" key="9">
    <source>
        <dbReference type="NCBIfam" id="TIGR00065"/>
    </source>
</evidence>
<dbReference type="InterPro" id="IPR037103">
    <property type="entry name" value="Tubulin/FtsZ-like_C"/>
</dbReference>
<dbReference type="HAMAP" id="MF_00909">
    <property type="entry name" value="FtsZ"/>
    <property type="match status" value="1"/>
</dbReference>
<dbReference type="SUPFAM" id="SSF52490">
    <property type="entry name" value="Tubulin nucleotide-binding domain-like"/>
    <property type="match status" value="1"/>
</dbReference>
<keyword evidence="15" id="KW-1185">Reference proteome</keyword>
<feature type="region of interest" description="Disordered" evidence="11">
    <location>
        <begin position="364"/>
        <end position="398"/>
    </location>
</feature>
<reference evidence="15" key="1">
    <citation type="submission" date="2016-04" db="EMBL/GenBank/DDBJ databases">
        <title>Draft genome sequence of Paludibacter jiangxiensis strain NM7.</title>
        <authorList>
            <person name="Qiu Y."/>
            <person name="Matsuura N."/>
            <person name="Ohashi A."/>
            <person name="Tourlousse M.D."/>
            <person name="Sekiguchi Y."/>
        </authorList>
    </citation>
    <scope>NUCLEOTIDE SEQUENCE [LARGE SCALE GENOMIC DNA]</scope>
    <source>
        <strain evidence="15">NM7</strain>
    </source>
</reference>
<dbReference type="RefSeq" id="WP_068705583.1">
    <property type="nucleotide sequence ID" value="NZ_BDCR01000004.1"/>
</dbReference>
<evidence type="ECO:0000256" key="8">
    <source>
        <dbReference type="HAMAP-Rule" id="MF_00909"/>
    </source>
</evidence>
<dbReference type="GO" id="GO:0000917">
    <property type="term" value="P:division septum assembly"/>
    <property type="evidence" value="ECO:0007669"/>
    <property type="project" value="UniProtKB-KW"/>
</dbReference>
<dbReference type="SUPFAM" id="SSF55307">
    <property type="entry name" value="Tubulin C-terminal domain-like"/>
    <property type="match status" value="1"/>
</dbReference>
<comment type="caution">
    <text evidence="14">The sequence shown here is derived from an EMBL/GenBank/DDBJ whole genome shotgun (WGS) entry which is preliminary data.</text>
</comment>
<sequence length="438" mass="47162">MGQDNDLIDFILPMETTSIIKVIGVGGGGGNAVNHMFHRGITDVTFIVCNTDNQALQKSPVPIKIQLGAEITEGLGAGGRPERAKDAAMESLADIEKVLSSNTKMVFITAGMGGGTGTGAAPVVAKVAKDMGILTVGIVTIPFAFEGKKKIAQALDGVDEMAKYVDALLVINNEKLRLIYPDLELSNAFAQADDVLTNAAKGIAEIITVPGYINVDFADVYTIMKEGGVAIMNTGFAEGENRVSRAIEDALHSPLLNNSDIRGAKKILLNVYCSNSNQIKMEEVAEINRFMESTGSDMEVIWGASFEDGLEDKVKITIIATGFGIDQIPDMIGDKNIEELHFAKKSKEPELEIVRPVIATAPVVEAPKPSPTPAPVAAPTPTPQAEQQPQPSHKQMDRFYGNTVKKDMSQLSFMLEDIENDDTLSEIENTPAYLRKQK</sequence>
<comment type="subcellular location">
    <subcellularLocation>
        <location evidence="8">Cytoplasm</location>
    </subcellularLocation>
    <text evidence="8">Assembles at midcell at the inner surface of the cytoplasmic membrane.</text>
</comment>
<dbReference type="InterPro" id="IPR036525">
    <property type="entry name" value="Tubulin/FtsZ_GTPase_sf"/>
</dbReference>
<keyword evidence="2 8" id="KW-0963">Cytoplasm</keyword>
<dbReference type="CDD" id="cd02201">
    <property type="entry name" value="FtsZ_type1"/>
    <property type="match status" value="1"/>
</dbReference>
<evidence type="ECO:0000256" key="3">
    <source>
        <dbReference type="ARBA" id="ARBA00022618"/>
    </source>
</evidence>
<dbReference type="GO" id="GO:0043093">
    <property type="term" value="P:FtsZ-dependent cytokinesis"/>
    <property type="evidence" value="ECO:0007669"/>
    <property type="project" value="UniProtKB-UniRule"/>
</dbReference>
<evidence type="ECO:0000256" key="7">
    <source>
        <dbReference type="ARBA" id="ARBA00023306"/>
    </source>
</evidence>
<evidence type="ECO:0000313" key="14">
    <source>
        <dbReference type="EMBL" id="GAT63935.1"/>
    </source>
</evidence>
<feature type="binding site" evidence="8">
    <location>
        <position position="150"/>
    </location>
    <ligand>
        <name>GTP</name>
        <dbReference type="ChEBI" id="CHEBI:37565"/>
    </ligand>
</feature>
<dbReference type="InterPro" id="IPR008280">
    <property type="entry name" value="Tub_FtsZ_C"/>
</dbReference>
<dbReference type="Gene3D" id="3.30.1330.20">
    <property type="entry name" value="Tubulin/FtsZ, C-terminal domain"/>
    <property type="match status" value="1"/>
</dbReference>
<evidence type="ECO:0000256" key="2">
    <source>
        <dbReference type="ARBA" id="ARBA00022490"/>
    </source>
</evidence>
<proteinExistence type="inferred from homology"/>
<dbReference type="AlphaFoldDB" id="A0A161LFM8"/>
<feature type="domain" description="Tubulin/FtsZ 2-layer sandwich" evidence="13">
    <location>
        <begin position="213"/>
        <end position="332"/>
    </location>
</feature>
<dbReference type="FunFam" id="3.40.50.1440:FF:000023">
    <property type="entry name" value="Cell division protein FtsZ"/>
    <property type="match status" value="1"/>
</dbReference>
<keyword evidence="5 8" id="KW-0342">GTP-binding</keyword>
<evidence type="ECO:0000256" key="11">
    <source>
        <dbReference type="SAM" id="MobiDB-lite"/>
    </source>
</evidence>
<feature type="binding site" evidence="8">
    <location>
        <begin position="27"/>
        <end position="31"/>
    </location>
    <ligand>
        <name>GTP</name>
        <dbReference type="ChEBI" id="CHEBI:37565"/>
    </ligand>
</feature>
<comment type="similarity">
    <text evidence="1 8 10">Belongs to the FtsZ family.</text>
</comment>
<protein>
    <recommendedName>
        <fullName evidence="8 9">Cell division protein FtsZ</fullName>
    </recommendedName>
</protein>
<dbReference type="Gene3D" id="3.40.50.1440">
    <property type="entry name" value="Tubulin/FtsZ, GTPase domain"/>
    <property type="match status" value="1"/>
</dbReference>
<gene>
    <name evidence="8" type="primary">ftsZ</name>
    <name evidence="14" type="ORF">PJIAN_4478</name>
</gene>
<organism evidence="14 15">
    <name type="scientific">Paludibacter jiangxiensis</name>
    <dbReference type="NCBI Taxonomy" id="681398"/>
    <lineage>
        <taxon>Bacteria</taxon>
        <taxon>Pseudomonadati</taxon>
        <taxon>Bacteroidota</taxon>
        <taxon>Bacteroidia</taxon>
        <taxon>Bacteroidales</taxon>
        <taxon>Paludibacteraceae</taxon>
        <taxon>Paludibacter</taxon>
    </lineage>
</organism>
<evidence type="ECO:0000256" key="6">
    <source>
        <dbReference type="ARBA" id="ARBA00023210"/>
    </source>
</evidence>
<dbReference type="PROSITE" id="PS01135">
    <property type="entry name" value="FTSZ_2"/>
    <property type="match status" value="1"/>
</dbReference>
<dbReference type="InterPro" id="IPR018316">
    <property type="entry name" value="Tubulin/FtsZ_2-layer-sand-dom"/>
</dbReference>
<dbReference type="PANTHER" id="PTHR30314:SF3">
    <property type="entry name" value="MITOCHONDRIAL DIVISION PROTEIN FSZA"/>
    <property type="match status" value="1"/>
</dbReference>
<evidence type="ECO:0000256" key="5">
    <source>
        <dbReference type="ARBA" id="ARBA00023134"/>
    </source>
</evidence>
<feature type="binding site" evidence="8">
    <location>
        <begin position="115"/>
        <end position="117"/>
    </location>
    <ligand>
        <name>GTP</name>
        <dbReference type="ChEBI" id="CHEBI:37565"/>
    </ligand>
</feature>
<dbReference type="InterPro" id="IPR003008">
    <property type="entry name" value="Tubulin_FtsZ_GTPase"/>
</dbReference>
<feature type="binding site" evidence="8">
    <location>
        <position position="193"/>
    </location>
    <ligand>
        <name>GTP</name>
        <dbReference type="ChEBI" id="CHEBI:37565"/>
    </ligand>
</feature>
<evidence type="ECO:0000259" key="13">
    <source>
        <dbReference type="SMART" id="SM00865"/>
    </source>
</evidence>
<dbReference type="GO" id="GO:0051258">
    <property type="term" value="P:protein polymerization"/>
    <property type="evidence" value="ECO:0007669"/>
    <property type="project" value="UniProtKB-UniRule"/>
</dbReference>
<evidence type="ECO:0000256" key="10">
    <source>
        <dbReference type="RuleBase" id="RU000631"/>
    </source>
</evidence>
<dbReference type="GO" id="GO:0005525">
    <property type="term" value="F:GTP binding"/>
    <property type="evidence" value="ECO:0007669"/>
    <property type="project" value="UniProtKB-UniRule"/>
</dbReference>
<dbReference type="InterPro" id="IPR000158">
    <property type="entry name" value="Cell_div_FtsZ"/>
</dbReference>
<dbReference type="InterPro" id="IPR045061">
    <property type="entry name" value="FtsZ/CetZ"/>
</dbReference>
<dbReference type="GO" id="GO:0032153">
    <property type="term" value="C:cell division site"/>
    <property type="evidence" value="ECO:0007669"/>
    <property type="project" value="UniProtKB-UniRule"/>
</dbReference>
<dbReference type="STRING" id="681398.PJIAN_4478"/>
<feature type="domain" description="Tubulin/FtsZ GTPase" evidence="12">
    <location>
        <begin position="19"/>
        <end position="211"/>
    </location>
</feature>
<dbReference type="EMBL" id="BDCR01000004">
    <property type="protein sequence ID" value="GAT63935.1"/>
    <property type="molecule type" value="Genomic_DNA"/>
</dbReference>
<feature type="compositionally biased region" description="Pro residues" evidence="11">
    <location>
        <begin position="368"/>
        <end position="382"/>
    </location>
</feature>
<dbReference type="InterPro" id="IPR024757">
    <property type="entry name" value="FtsZ_C"/>
</dbReference>
<dbReference type="GO" id="GO:0005737">
    <property type="term" value="C:cytoplasm"/>
    <property type="evidence" value="ECO:0007669"/>
    <property type="project" value="UniProtKB-SubCell"/>
</dbReference>
<evidence type="ECO:0000313" key="15">
    <source>
        <dbReference type="Proteomes" id="UP000076586"/>
    </source>
</evidence>
<dbReference type="GO" id="GO:0003924">
    <property type="term" value="F:GTPase activity"/>
    <property type="evidence" value="ECO:0007669"/>
    <property type="project" value="UniProtKB-UniRule"/>
</dbReference>